<evidence type="ECO:0000256" key="1">
    <source>
        <dbReference type="ARBA" id="ARBA00004123"/>
    </source>
</evidence>
<organism evidence="16 17">
    <name type="scientific">Exocentrus adspersus</name>
    <dbReference type="NCBI Taxonomy" id="1586481"/>
    <lineage>
        <taxon>Eukaryota</taxon>
        <taxon>Metazoa</taxon>
        <taxon>Ecdysozoa</taxon>
        <taxon>Arthropoda</taxon>
        <taxon>Hexapoda</taxon>
        <taxon>Insecta</taxon>
        <taxon>Pterygota</taxon>
        <taxon>Neoptera</taxon>
        <taxon>Endopterygota</taxon>
        <taxon>Coleoptera</taxon>
        <taxon>Polyphaga</taxon>
        <taxon>Cucujiformia</taxon>
        <taxon>Chrysomeloidea</taxon>
        <taxon>Cerambycidae</taxon>
        <taxon>Lamiinae</taxon>
        <taxon>Acanthocinini</taxon>
        <taxon>Exocentrus</taxon>
    </lineage>
</organism>
<dbReference type="PANTHER" id="PTHR13453">
    <property type="entry name" value="KAT8 REGULATORY NSL COMPLEX SUBUNIT 2"/>
    <property type="match status" value="1"/>
</dbReference>
<comment type="caution">
    <text evidence="16">The sequence shown here is derived from an EMBL/GenBank/DDBJ whole genome shotgun (WGS) entry which is preliminary data.</text>
</comment>
<evidence type="ECO:0000313" key="16">
    <source>
        <dbReference type="EMBL" id="KAJ8925445.1"/>
    </source>
</evidence>
<dbReference type="Proteomes" id="UP001159042">
    <property type="component" value="Unassembled WGS sequence"/>
</dbReference>
<evidence type="ECO:0000256" key="6">
    <source>
        <dbReference type="ARBA" id="ARBA00022843"/>
    </source>
</evidence>
<comment type="subcellular location">
    <subcellularLocation>
        <location evidence="2">Mitochondrion</location>
    </subcellularLocation>
    <subcellularLocation>
        <location evidence="1">Nucleus</location>
    </subcellularLocation>
</comment>
<evidence type="ECO:0000256" key="11">
    <source>
        <dbReference type="ARBA" id="ARBA00033378"/>
    </source>
</evidence>
<evidence type="ECO:0000259" key="15">
    <source>
        <dbReference type="Pfam" id="PF13891"/>
    </source>
</evidence>
<dbReference type="InterPro" id="IPR025927">
    <property type="entry name" value="Znf_KANL2-like"/>
</dbReference>
<evidence type="ECO:0000313" key="17">
    <source>
        <dbReference type="Proteomes" id="UP001159042"/>
    </source>
</evidence>
<keyword evidence="7" id="KW-0156">Chromatin regulator</keyword>
<keyword evidence="8" id="KW-0496">Mitochondrion</keyword>
<feature type="compositionally biased region" description="Basic and acidic residues" evidence="14">
    <location>
        <begin position="486"/>
        <end position="506"/>
    </location>
</feature>
<keyword evidence="6" id="KW-0832">Ubl conjugation</keyword>
<evidence type="ECO:0000256" key="9">
    <source>
        <dbReference type="ARBA" id="ARBA00023242"/>
    </source>
</evidence>
<dbReference type="EMBL" id="JANEYG010000001">
    <property type="protein sequence ID" value="KAJ8925445.1"/>
    <property type="molecule type" value="Genomic_DNA"/>
</dbReference>
<dbReference type="Pfam" id="PF13891">
    <property type="entry name" value="zf-C3HC3H_KANSL2"/>
    <property type="match status" value="1"/>
</dbReference>
<evidence type="ECO:0000256" key="3">
    <source>
        <dbReference type="ARBA" id="ARBA00015508"/>
    </source>
</evidence>
<protein>
    <recommendedName>
        <fullName evidence="3">KAT8 regulatory NSL complex subunit 2</fullName>
    </recommendedName>
    <alternativeName>
        <fullName evidence="11">NSL complex protein NSL2</fullName>
    </alternativeName>
    <alternativeName>
        <fullName evidence="10">Non-specific lethal 2 homolog</fullName>
    </alternativeName>
</protein>
<reference evidence="16 17" key="1">
    <citation type="journal article" date="2023" name="Insect Mol. Biol.">
        <title>Genome sequencing provides insights into the evolution of gene families encoding plant cell wall-degrading enzymes in longhorned beetles.</title>
        <authorList>
            <person name="Shin N.R."/>
            <person name="Okamura Y."/>
            <person name="Kirsch R."/>
            <person name="Pauchet Y."/>
        </authorList>
    </citation>
    <scope>NUCLEOTIDE SEQUENCE [LARGE SCALE GENOMIC DNA]</scope>
    <source>
        <strain evidence="16">EAD_L_NR</strain>
    </source>
</reference>
<dbReference type="GO" id="GO:0005739">
    <property type="term" value="C:mitochondrion"/>
    <property type="evidence" value="ECO:0007669"/>
    <property type="project" value="UniProtKB-SubCell"/>
</dbReference>
<dbReference type="GO" id="GO:0006325">
    <property type="term" value="P:chromatin organization"/>
    <property type="evidence" value="ECO:0007669"/>
    <property type="project" value="UniProtKB-KW"/>
</dbReference>
<sequence length="606" mass="68943">MDINIVPNTFSKIKMPLSSSAHLSMLIMVNGAIYLHPEEIKKDYGYCREHALKATLARNKQNSKYPPPKTAEVFLQSLSHYVRNPHNRSLCSSNTQHPEHDGRITPEDIGEAKVAKTLDPFVDLDANSIYNKQCSDVLDFCSESESDVEASTFATVWHDEQGDSSDNESIDSEQEDVLKHANIYTAEEITLVTRDKLIRLQSLYIEQYRHLQYMLKEKRRKYLHSLKREKETCCNIYNQVRDNPKEQRLYKKLKAYNSYHRAYGVDAILNKRLKDLRAKISDGVVPKGHSYSKCLFTEGGVKCGERTLPLAKHCRKHILEDPNQVLFRACGKMNGDIECNTPIEAIFDDSMCRLHMDIPLLRSYNQLRKDSESDLEDTGDAASHFPLQFNDNVKTEMIGYTLSHDIPKMETVPSMLFEETESMLTDDQSRGETSLLQPEMLFNGCPESMSIMEDLSNISKHNDEDIQMDSSQLTHEQAVLESFNDLEEKPLLEEKGNETNDMEESKISNIEVNTTDKETDEVKLEQANDTQGVPENFKEKEVCESEASNAQETISEKTEIKESEMETVPEQADLSAVNTDANNESINVLEGEASDTSKQENSATET</sequence>
<comment type="function">
    <text evidence="12">Non-catalytic component of the NSL histone acetyltransferase complex, a multiprotein complex that mediates histone H4 acetylation at 'Lys-5'- and 'Lys-8' (H4K5ac and H4K8ac) at transcription start sites and promotes transcription initiation. Required for NSL complex stability and for transcription of intraciliary transport genes in both ciliated and non-ciliated cells by regulating histone H4 acetylation at 'Lys-5'- and 'Lys-12' (H4K5ac and H4K12ac). This is necessary for cilium assembly in ciliated cells and for organization of the microtubule cytoskeleton in non-ciliated cells. Required within the NSL complex to maintain nuclear architecture stability by promoting KAT8-mediated acetylation of lamin LMNA.</text>
</comment>
<comment type="subunit">
    <text evidence="13">Component of the NSL complex at least composed of KAT8/MOF, KANSL1, KANSL2, KANSL3, MCRS1, PHF20, OGT1/OGT, WDR5 and HCFC1.</text>
</comment>
<evidence type="ECO:0000256" key="2">
    <source>
        <dbReference type="ARBA" id="ARBA00004173"/>
    </source>
</evidence>
<evidence type="ECO:0000256" key="8">
    <source>
        <dbReference type="ARBA" id="ARBA00023128"/>
    </source>
</evidence>
<feature type="domain" description="KANL2-like probable zinc-finger" evidence="15">
    <location>
        <begin position="300"/>
        <end position="356"/>
    </location>
</feature>
<dbReference type="AlphaFoldDB" id="A0AAV8WH70"/>
<keyword evidence="17" id="KW-1185">Reference proteome</keyword>
<keyword evidence="5" id="KW-0597">Phosphoprotein</keyword>
<feature type="compositionally biased region" description="Polar residues" evidence="14">
    <location>
        <begin position="594"/>
        <end position="606"/>
    </location>
</feature>
<feature type="compositionally biased region" description="Basic and acidic residues" evidence="14">
    <location>
        <begin position="514"/>
        <end position="526"/>
    </location>
</feature>
<keyword evidence="4" id="KW-1017">Isopeptide bond</keyword>
<dbReference type="PANTHER" id="PTHR13453:SF1">
    <property type="entry name" value="KAT8 REGULATORY NSL COMPLEX SUBUNIT 2"/>
    <property type="match status" value="1"/>
</dbReference>
<dbReference type="GO" id="GO:0044545">
    <property type="term" value="C:NSL complex"/>
    <property type="evidence" value="ECO:0007669"/>
    <property type="project" value="TreeGrafter"/>
</dbReference>
<feature type="region of interest" description="Disordered" evidence="14">
    <location>
        <begin position="483"/>
        <end position="606"/>
    </location>
</feature>
<proteinExistence type="predicted"/>
<evidence type="ECO:0000256" key="7">
    <source>
        <dbReference type="ARBA" id="ARBA00022853"/>
    </source>
</evidence>
<dbReference type="GO" id="GO:0005634">
    <property type="term" value="C:nucleus"/>
    <property type="evidence" value="ECO:0007669"/>
    <property type="project" value="UniProtKB-SubCell"/>
</dbReference>
<feature type="compositionally biased region" description="Polar residues" evidence="14">
    <location>
        <begin position="576"/>
        <end position="586"/>
    </location>
</feature>
<evidence type="ECO:0000256" key="4">
    <source>
        <dbReference type="ARBA" id="ARBA00022499"/>
    </source>
</evidence>
<gene>
    <name evidence="16" type="ORF">NQ315_009278</name>
</gene>
<evidence type="ECO:0000256" key="5">
    <source>
        <dbReference type="ARBA" id="ARBA00022553"/>
    </source>
</evidence>
<accession>A0AAV8WH70</accession>
<evidence type="ECO:0000256" key="10">
    <source>
        <dbReference type="ARBA" id="ARBA00032947"/>
    </source>
</evidence>
<evidence type="ECO:0000256" key="12">
    <source>
        <dbReference type="ARBA" id="ARBA00093359"/>
    </source>
</evidence>
<keyword evidence="9" id="KW-0539">Nucleus</keyword>
<evidence type="ECO:0000256" key="14">
    <source>
        <dbReference type="SAM" id="MobiDB-lite"/>
    </source>
</evidence>
<evidence type="ECO:0000256" key="13">
    <source>
        <dbReference type="ARBA" id="ARBA00093543"/>
    </source>
</evidence>
<feature type="compositionally biased region" description="Basic and acidic residues" evidence="14">
    <location>
        <begin position="554"/>
        <end position="564"/>
    </location>
</feature>
<dbReference type="InterPro" id="IPR026316">
    <property type="entry name" value="NSL2"/>
</dbReference>
<name>A0AAV8WH70_9CUCU</name>